<dbReference type="InterPro" id="IPR036291">
    <property type="entry name" value="NAD(P)-bd_dom_sf"/>
</dbReference>
<dbReference type="SUPFAM" id="SSF51735">
    <property type="entry name" value="NAD(P)-binding Rossmann-fold domains"/>
    <property type="match status" value="1"/>
</dbReference>
<feature type="domain" description="NAD-dependent epimerase/dehydratase" evidence="1">
    <location>
        <begin position="5"/>
        <end position="236"/>
    </location>
</feature>
<keyword evidence="3" id="KW-1185">Reference proteome</keyword>
<dbReference type="InterPro" id="IPR051783">
    <property type="entry name" value="NAD(P)-dependent_oxidoreduct"/>
</dbReference>
<dbReference type="GO" id="GO:0004029">
    <property type="term" value="F:aldehyde dehydrogenase (NAD+) activity"/>
    <property type="evidence" value="ECO:0007669"/>
    <property type="project" value="TreeGrafter"/>
</dbReference>
<name>A0A1V6SK59_9EURO</name>
<gene>
    <name evidence="2" type="ORF">PENSTE_c039G09296</name>
</gene>
<protein>
    <recommendedName>
        <fullName evidence="1">NAD-dependent epimerase/dehydratase domain-containing protein</fullName>
    </recommendedName>
</protein>
<dbReference type="PANTHER" id="PTHR48079:SF6">
    <property type="entry name" value="NAD(P)-BINDING DOMAIN-CONTAINING PROTEIN-RELATED"/>
    <property type="match status" value="1"/>
</dbReference>
<dbReference type="Pfam" id="PF01370">
    <property type="entry name" value="Epimerase"/>
    <property type="match status" value="1"/>
</dbReference>
<organism evidence="2 3">
    <name type="scientific">Penicillium steckii</name>
    <dbReference type="NCBI Taxonomy" id="303698"/>
    <lineage>
        <taxon>Eukaryota</taxon>
        <taxon>Fungi</taxon>
        <taxon>Dikarya</taxon>
        <taxon>Ascomycota</taxon>
        <taxon>Pezizomycotina</taxon>
        <taxon>Eurotiomycetes</taxon>
        <taxon>Eurotiomycetidae</taxon>
        <taxon>Eurotiales</taxon>
        <taxon>Aspergillaceae</taxon>
        <taxon>Penicillium</taxon>
    </lineage>
</organism>
<dbReference type="OrthoDB" id="10262413at2759"/>
<evidence type="ECO:0000259" key="1">
    <source>
        <dbReference type="Pfam" id="PF01370"/>
    </source>
</evidence>
<dbReference type="AlphaFoldDB" id="A0A1V6SK59"/>
<sequence>MSHNILVTGASGYLGGTFLARWSSANLPAYHKLYALVRKEEQKEAVKAYGAEPLIFNIKDDASTRTAIIENKITIVYYLIDASAADTQVKIIEALAEVKKQTGQDVHFLQTSGAKLFSSHAGIQTDPPVADNDSELYDLQKRSQARWEPVGKAVSTNNAIIEAAVRYGVKSYIFIPCLVYGKGEGFGNQISIQTVAIVNCAKKLGKVYRPDAENYSWPVCHVVDNAKLYLEIVRNILSGNEIGSGKNGYYLAGSGTVAWNDIYTAMARGLAARKIVDSAKVELVDDHALEGMASVLKCPKEMVSLFLGGNCTLQAKHGPEIGWNPEYLPQKAVEMAEAEVDLILQHP</sequence>
<evidence type="ECO:0000313" key="2">
    <source>
        <dbReference type="EMBL" id="OQE14084.1"/>
    </source>
</evidence>
<accession>A0A1V6SK59</accession>
<dbReference type="GO" id="GO:0005737">
    <property type="term" value="C:cytoplasm"/>
    <property type="evidence" value="ECO:0007669"/>
    <property type="project" value="TreeGrafter"/>
</dbReference>
<evidence type="ECO:0000313" key="3">
    <source>
        <dbReference type="Proteomes" id="UP000191285"/>
    </source>
</evidence>
<dbReference type="EMBL" id="MLKD01000039">
    <property type="protein sequence ID" value="OQE14084.1"/>
    <property type="molecule type" value="Genomic_DNA"/>
</dbReference>
<dbReference type="Gene3D" id="3.40.50.720">
    <property type="entry name" value="NAD(P)-binding Rossmann-like Domain"/>
    <property type="match status" value="1"/>
</dbReference>
<comment type="caution">
    <text evidence="2">The sequence shown here is derived from an EMBL/GenBank/DDBJ whole genome shotgun (WGS) entry which is preliminary data.</text>
</comment>
<dbReference type="STRING" id="303698.A0A1V6SK59"/>
<dbReference type="InterPro" id="IPR001509">
    <property type="entry name" value="Epimerase_deHydtase"/>
</dbReference>
<proteinExistence type="predicted"/>
<dbReference type="PANTHER" id="PTHR48079">
    <property type="entry name" value="PROTEIN YEEZ"/>
    <property type="match status" value="1"/>
</dbReference>
<reference evidence="3" key="1">
    <citation type="journal article" date="2017" name="Nat. Microbiol.">
        <title>Global analysis of biosynthetic gene clusters reveals vast potential of secondary metabolite production in Penicillium species.</title>
        <authorList>
            <person name="Nielsen J.C."/>
            <person name="Grijseels S."/>
            <person name="Prigent S."/>
            <person name="Ji B."/>
            <person name="Dainat J."/>
            <person name="Nielsen K.F."/>
            <person name="Frisvad J.C."/>
            <person name="Workman M."/>
            <person name="Nielsen J."/>
        </authorList>
    </citation>
    <scope>NUCLEOTIDE SEQUENCE [LARGE SCALE GENOMIC DNA]</scope>
    <source>
        <strain evidence="3">IBT 24891</strain>
    </source>
</reference>
<dbReference type="Proteomes" id="UP000191285">
    <property type="component" value="Unassembled WGS sequence"/>
</dbReference>